<evidence type="ECO:0000313" key="7">
    <source>
        <dbReference type="EMBL" id="MFD0917375.1"/>
    </source>
</evidence>
<dbReference type="Proteomes" id="UP001597101">
    <property type="component" value="Unassembled WGS sequence"/>
</dbReference>
<dbReference type="PANTHER" id="PTHR43085:SF49">
    <property type="entry name" value="5-DEHYDRO-2-DEOXYGLUCONOKINASE"/>
    <property type="match status" value="1"/>
</dbReference>
<dbReference type="InterPro" id="IPR050306">
    <property type="entry name" value="PfkB_Carbo_kinase"/>
</dbReference>
<evidence type="ECO:0000313" key="8">
    <source>
        <dbReference type="Proteomes" id="UP001597101"/>
    </source>
</evidence>
<gene>
    <name evidence="7" type="primary">iolC</name>
    <name evidence="7" type="ORF">ACFQ14_13250</name>
</gene>
<keyword evidence="8" id="KW-1185">Reference proteome</keyword>
<dbReference type="CDD" id="cd01166">
    <property type="entry name" value="KdgK"/>
    <property type="match status" value="1"/>
</dbReference>
<keyword evidence="3" id="KW-0547">Nucleotide-binding</keyword>
<dbReference type="PANTHER" id="PTHR43085">
    <property type="entry name" value="HEXOKINASE FAMILY MEMBER"/>
    <property type="match status" value="1"/>
</dbReference>
<reference evidence="8" key="1">
    <citation type="journal article" date="2019" name="Int. J. Syst. Evol. Microbiol.">
        <title>The Global Catalogue of Microorganisms (GCM) 10K type strain sequencing project: providing services to taxonomists for standard genome sequencing and annotation.</title>
        <authorList>
            <consortium name="The Broad Institute Genomics Platform"/>
            <consortium name="The Broad Institute Genome Sequencing Center for Infectious Disease"/>
            <person name="Wu L."/>
            <person name="Ma J."/>
        </authorList>
    </citation>
    <scope>NUCLEOTIDE SEQUENCE [LARGE SCALE GENOMIC DNA]</scope>
    <source>
        <strain evidence="8">CCUG 60023</strain>
    </source>
</reference>
<evidence type="ECO:0000259" key="6">
    <source>
        <dbReference type="Pfam" id="PF00294"/>
    </source>
</evidence>
<name>A0ABW3FKD4_9HYPH</name>
<dbReference type="Gene3D" id="3.40.1190.20">
    <property type="match status" value="1"/>
</dbReference>
<dbReference type="NCBIfam" id="TIGR04382">
    <property type="entry name" value="myo_inos_iolC_N"/>
    <property type="match status" value="1"/>
</dbReference>
<evidence type="ECO:0000256" key="2">
    <source>
        <dbReference type="ARBA" id="ARBA00022679"/>
    </source>
</evidence>
<dbReference type="InterPro" id="IPR002173">
    <property type="entry name" value="Carboh/pur_kinase_PfkB_CS"/>
</dbReference>
<keyword evidence="4" id="KW-0418">Kinase</keyword>
<dbReference type="EC" id="2.7.1.92" evidence="7"/>
<evidence type="ECO:0000256" key="3">
    <source>
        <dbReference type="ARBA" id="ARBA00022741"/>
    </source>
</evidence>
<dbReference type="RefSeq" id="WP_377213234.1">
    <property type="nucleotide sequence ID" value="NZ_JBHTJV010000012.1"/>
</dbReference>
<comment type="caution">
    <text evidence="7">The sequence shown here is derived from an EMBL/GenBank/DDBJ whole genome shotgun (WGS) entry which is preliminary data.</text>
</comment>
<dbReference type="EMBL" id="JBHTJV010000012">
    <property type="protein sequence ID" value="MFD0917375.1"/>
    <property type="molecule type" value="Genomic_DNA"/>
</dbReference>
<protein>
    <submittedName>
        <fullName evidence="7">5-dehydro-2-deoxygluconokinase</fullName>
        <ecNumber evidence="7">2.7.1.92</ecNumber>
    </submittedName>
</protein>
<accession>A0ABW3FKD4</accession>
<dbReference type="Gene3D" id="2.20.150.10">
    <property type="entry name" value="putative 5-dehydro-2- deoxygluconokinase"/>
    <property type="match status" value="1"/>
</dbReference>
<dbReference type="SUPFAM" id="SSF53613">
    <property type="entry name" value="Ribokinase-like"/>
    <property type="match status" value="1"/>
</dbReference>
<evidence type="ECO:0000256" key="5">
    <source>
        <dbReference type="ARBA" id="ARBA00022840"/>
    </source>
</evidence>
<evidence type="ECO:0000256" key="4">
    <source>
        <dbReference type="ARBA" id="ARBA00022777"/>
    </source>
</evidence>
<sequence>MAADLKRIEGRNFLIIGRAGMDMYAHPPGVKTEDAEYFYSALGGSSANIGVALVKLGSKASLVTSVSDDSVGRYCLNQLDHYGVDRTFVRSVAGEERNSLAVLETTNIDHQSVIYRNNAADFQMTVEDVRKPDYTAYSAAITTGTVFAGQPSRDAAFVAFDLAKEAGLPVIFDIDYRPYSWTSGAEAAEVYSRAASYCDIVIGNDDEFGVMAGDYDIGLAFAENLAKTSAQIVVYKMGHLGSITFTQDGSFKTGIFPVDALKPTGAGDSFMGAFIASMAAGMDVQTCVERGSAAAAIVVSNVACAPAMPTPDILEDFIASHPGITKP</sequence>
<evidence type="ECO:0000256" key="1">
    <source>
        <dbReference type="ARBA" id="ARBA00010688"/>
    </source>
</evidence>
<dbReference type="InterPro" id="IPR030830">
    <property type="entry name" value="Myo_inos_IolC"/>
</dbReference>
<dbReference type="InterPro" id="IPR011611">
    <property type="entry name" value="PfkB_dom"/>
</dbReference>
<organism evidence="7 8">
    <name type="scientific">Pseudahrensia aquimaris</name>
    <dbReference type="NCBI Taxonomy" id="744461"/>
    <lineage>
        <taxon>Bacteria</taxon>
        <taxon>Pseudomonadati</taxon>
        <taxon>Pseudomonadota</taxon>
        <taxon>Alphaproteobacteria</taxon>
        <taxon>Hyphomicrobiales</taxon>
        <taxon>Ahrensiaceae</taxon>
        <taxon>Pseudahrensia</taxon>
    </lineage>
</organism>
<proteinExistence type="inferred from homology"/>
<keyword evidence="5" id="KW-0067">ATP-binding</keyword>
<dbReference type="Pfam" id="PF00294">
    <property type="entry name" value="PfkB"/>
    <property type="match status" value="1"/>
</dbReference>
<keyword evidence="2 7" id="KW-0808">Transferase</keyword>
<comment type="similarity">
    <text evidence="1">Belongs to the carbohydrate kinase PfkB family.</text>
</comment>
<feature type="domain" description="Carbohydrate kinase PfkB" evidence="6">
    <location>
        <begin position="15"/>
        <end position="310"/>
    </location>
</feature>
<dbReference type="PROSITE" id="PS00584">
    <property type="entry name" value="PFKB_KINASES_2"/>
    <property type="match status" value="1"/>
</dbReference>
<dbReference type="GO" id="GO:0047590">
    <property type="term" value="F:5-dehydro-2-deoxygluconokinase activity"/>
    <property type="evidence" value="ECO:0007669"/>
    <property type="project" value="UniProtKB-EC"/>
</dbReference>
<dbReference type="InterPro" id="IPR029056">
    <property type="entry name" value="Ribokinase-like"/>
</dbReference>
<dbReference type="InterPro" id="IPR023314">
    <property type="entry name" value="Myo_inos_IolC-like_sf"/>
</dbReference>